<dbReference type="AlphaFoldDB" id="A0A2U9NUW4"/>
<dbReference type="GO" id="GO:0031177">
    <property type="term" value="F:phosphopantetheine binding"/>
    <property type="evidence" value="ECO:0007669"/>
    <property type="project" value="InterPro"/>
</dbReference>
<dbReference type="InterPro" id="IPR036736">
    <property type="entry name" value="ACP-like_sf"/>
</dbReference>
<evidence type="ECO:0000259" key="3">
    <source>
        <dbReference type="PROSITE" id="PS50075"/>
    </source>
</evidence>
<protein>
    <submittedName>
        <fullName evidence="4">Acyl carrier protein</fullName>
    </submittedName>
</protein>
<evidence type="ECO:0000256" key="2">
    <source>
        <dbReference type="ARBA" id="ARBA00022553"/>
    </source>
</evidence>
<dbReference type="Proteomes" id="UP000247634">
    <property type="component" value="Chromosome"/>
</dbReference>
<dbReference type="InterPro" id="IPR009081">
    <property type="entry name" value="PP-bd_ACP"/>
</dbReference>
<dbReference type="Gene3D" id="1.10.1200.10">
    <property type="entry name" value="ACP-like"/>
    <property type="match status" value="1"/>
</dbReference>
<dbReference type="SUPFAM" id="SSF47336">
    <property type="entry name" value="ACP-like"/>
    <property type="match status" value="1"/>
</dbReference>
<proteinExistence type="predicted"/>
<name>A0A2U9NUW4_STRAS</name>
<evidence type="ECO:0000313" key="4">
    <source>
        <dbReference type="EMBL" id="AWT40948.1"/>
    </source>
</evidence>
<dbReference type="InterPro" id="IPR020806">
    <property type="entry name" value="PKS_PP-bd"/>
</dbReference>
<feature type="domain" description="Carrier" evidence="3">
    <location>
        <begin position="7"/>
        <end position="85"/>
    </location>
</feature>
<evidence type="ECO:0000256" key="1">
    <source>
        <dbReference type="ARBA" id="ARBA00022450"/>
    </source>
</evidence>
<dbReference type="OrthoDB" id="4245985at2"/>
<keyword evidence="5" id="KW-1185">Reference proteome</keyword>
<dbReference type="Pfam" id="PF00550">
    <property type="entry name" value="PP-binding"/>
    <property type="match status" value="1"/>
</dbReference>
<keyword evidence="2" id="KW-0597">Phosphoprotein</keyword>
<dbReference type="PROSITE" id="PS50075">
    <property type="entry name" value="CARRIER"/>
    <property type="match status" value="1"/>
</dbReference>
<reference evidence="4 5" key="1">
    <citation type="submission" date="2018-06" db="EMBL/GenBank/DDBJ databases">
        <title>The complete genome sequence of a nosiheptide producer Streptomyces actuosus ATCC 25421: deducing the ability of producing a new class III lantibiotics.</title>
        <authorList>
            <person name="Liu W."/>
            <person name="Sun F."/>
            <person name="Hu Y."/>
        </authorList>
    </citation>
    <scope>NUCLEOTIDE SEQUENCE [LARGE SCALE GENOMIC DNA]</scope>
    <source>
        <strain evidence="4 5">ATCC 25421</strain>
    </source>
</reference>
<dbReference type="EMBL" id="CP029788">
    <property type="protein sequence ID" value="AWT40948.1"/>
    <property type="molecule type" value="Genomic_DNA"/>
</dbReference>
<dbReference type="GO" id="GO:0017000">
    <property type="term" value="P:antibiotic biosynthetic process"/>
    <property type="evidence" value="ECO:0007669"/>
    <property type="project" value="UniProtKB-ARBA"/>
</dbReference>
<dbReference type="PROSITE" id="PS00012">
    <property type="entry name" value="PHOSPHOPANTETHEINE"/>
    <property type="match status" value="1"/>
</dbReference>
<dbReference type="InterPro" id="IPR006162">
    <property type="entry name" value="Ppantetheine_attach_site"/>
</dbReference>
<dbReference type="SMART" id="SM00823">
    <property type="entry name" value="PKS_PP"/>
    <property type="match status" value="1"/>
</dbReference>
<dbReference type="RefSeq" id="WP_110625884.1">
    <property type="nucleotide sequence ID" value="NZ_CP029788.1"/>
</dbReference>
<dbReference type="KEGG" id="sact:DMT42_00355"/>
<sequence>MTQASPQALPEQLVALLTQHLEVHADPADLTPTTTFESLGVDSLALMELVVAAEEEFGIVLPEDTLDLSPASTLADAARAFAGARHAR</sequence>
<accession>A0A2U9NUW4</accession>
<evidence type="ECO:0000313" key="5">
    <source>
        <dbReference type="Proteomes" id="UP000247634"/>
    </source>
</evidence>
<gene>
    <name evidence="4" type="ORF">DMT42_00355</name>
</gene>
<organism evidence="4 5">
    <name type="scientific">Streptomyces actuosus</name>
    <dbReference type="NCBI Taxonomy" id="1885"/>
    <lineage>
        <taxon>Bacteria</taxon>
        <taxon>Bacillati</taxon>
        <taxon>Actinomycetota</taxon>
        <taxon>Actinomycetes</taxon>
        <taxon>Kitasatosporales</taxon>
        <taxon>Streptomycetaceae</taxon>
        <taxon>Streptomyces</taxon>
    </lineage>
</organism>
<keyword evidence="1" id="KW-0596">Phosphopantetheine</keyword>